<proteinExistence type="predicted"/>
<keyword evidence="2" id="KW-1185">Reference proteome</keyword>
<evidence type="ECO:0000313" key="1">
    <source>
        <dbReference type="EMBL" id="GAA3765842.1"/>
    </source>
</evidence>
<reference evidence="2" key="1">
    <citation type="journal article" date="2019" name="Int. J. Syst. Evol. Microbiol.">
        <title>The Global Catalogue of Microorganisms (GCM) 10K type strain sequencing project: providing services to taxonomists for standard genome sequencing and annotation.</title>
        <authorList>
            <consortium name="The Broad Institute Genomics Platform"/>
            <consortium name="The Broad Institute Genome Sequencing Center for Infectious Disease"/>
            <person name="Wu L."/>
            <person name="Ma J."/>
        </authorList>
    </citation>
    <scope>NUCLEOTIDE SEQUENCE [LARGE SCALE GENOMIC DNA]</scope>
    <source>
        <strain evidence="2">JCM 17137</strain>
    </source>
</reference>
<comment type="caution">
    <text evidence="1">The sequence shown here is derived from an EMBL/GenBank/DDBJ whole genome shotgun (WGS) entry which is preliminary data.</text>
</comment>
<sequence>MSDEDEELAQLSTEELRERATALAKRRWDVGFFWELIRSIPTAEVMADRPKAGEAGIAQASGLFNELLAARRGDSRLHEALRPIYIDYLSKHSKKKE</sequence>
<gene>
    <name evidence="1" type="ORF">GCM10022402_48840</name>
</gene>
<evidence type="ECO:0000313" key="2">
    <source>
        <dbReference type="Proteomes" id="UP001500908"/>
    </source>
</evidence>
<name>A0ABP7GJ30_9ACTN</name>
<protein>
    <submittedName>
        <fullName evidence="1">Uncharacterized protein</fullName>
    </submittedName>
</protein>
<organism evidence="1 2">
    <name type="scientific">Salinactinospora qingdaonensis</name>
    <dbReference type="NCBI Taxonomy" id="702744"/>
    <lineage>
        <taxon>Bacteria</taxon>
        <taxon>Bacillati</taxon>
        <taxon>Actinomycetota</taxon>
        <taxon>Actinomycetes</taxon>
        <taxon>Streptosporangiales</taxon>
        <taxon>Nocardiopsidaceae</taxon>
        <taxon>Salinactinospora</taxon>
    </lineage>
</organism>
<dbReference type="RefSeq" id="WP_344977205.1">
    <property type="nucleotide sequence ID" value="NZ_BAABDD010000049.1"/>
</dbReference>
<dbReference type="Proteomes" id="UP001500908">
    <property type="component" value="Unassembled WGS sequence"/>
</dbReference>
<dbReference type="EMBL" id="BAABDD010000049">
    <property type="protein sequence ID" value="GAA3765842.1"/>
    <property type="molecule type" value="Genomic_DNA"/>
</dbReference>
<accession>A0ABP7GJ30</accession>